<dbReference type="AlphaFoldDB" id="A0A0F9Q040"/>
<name>A0A0F9Q040_9ZZZZ</name>
<comment type="caution">
    <text evidence="1">The sequence shown here is derived from an EMBL/GenBank/DDBJ whole genome shotgun (WGS) entry which is preliminary data.</text>
</comment>
<reference evidence="1" key="1">
    <citation type="journal article" date="2015" name="Nature">
        <title>Complex archaea that bridge the gap between prokaryotes and eukaryotes.</title>
        <authorList>
            <person name="Spang A."/>
            <person name="Saw J.H."/>
            <person name="Jorgensen S.L."/>
            <person name="Zaremba-Niedzwiedzka K."/>
            <person name="Martijn J."/>
            <person name="Lind A.E."/>
            <person name="van Eijk R."/>
            <person name="Schleper C."/>
            <person name="Guy L."/>
            <person name="Ettema T.J."/>
        </authorList>
    </citation>
    <scope>NUCLEOTIDE SEQUENCE</scope>
</reference>
<evidence type="ECO:0000313" key="1">
    <source>
        <dbReference type="EMBL" id="KKM98802.1"/>
    </source>
</evidence>
<feature type="non-terminal residue" evidence="1">
    <location>
        <position position="36"/>
    </location>
</feature>
<gene>
    <name evidence="1" type="ORF">LCGC14_1154180</name>
</gene>
<organism evidence="1">
    <name type="scientific">marine sediment metagenome</name>
    <dbReference type="NCBI Taxonomy" id="412755"/>
    <lineage>
        <taxon>unclassified sequences</taxon>
        <taxon>metagenomes</taxon>
        <taxon>ecological metagenomes</taxon>
    </lineage>
</organism>
<protein>
    <submittedName>
        <fullName evidence="1">Uncharacterized protein</fullName>
    </submittedName>
</protein>
<accession>A0A0F9Q040</accession>
<dbReference type="EMBL" id="LAZR01005576">
    <property type="protein sequence ID" value="KKM98802.1"/>
    <property type="molecule type" value="Genomic_DNA"/>
</dbReference>
<sequence>MKNLDLNYFGNQLRILSGKDFENFSSETFPASNSVS</sequence>
<proteinExistence type="predicted"/>